<dbReference type="Proteomes" id="UP000008388">
    <property type="component" value="Segment"/>
</dbReference>
<evidence type="ECO:0000313" key="2">
    <source>
        <dbReference type="EMBL" id="AEH03614.1"/>
    </source>
</evidence>
<keyword evidence="1" id="KW-0472">Membrane</keyword>
<protein>
    <submittedName>
        <fullName evidence="2">Uncharacterized protein 191</fullName>
    </submittedName>
</protein>
<evidence type="ECO:0000313" key="3">
    <source>
        <dbReference type="Proteomes" id="UP000008388"/>
    </source>
</evidence>
<organismHost>
    <name type="scientific">Pseudomonas aeruginosa</name>
    <dbReference type="NCBI Taxonomy" id="287"/>
</organismHost>
<keyword evidence="3" id="KW-1185">Reference proteome</keyword>
<dbReference type="KEGG" id="vg:26643719"/>
<feature type="transmembrane region" description="Helical" evidence="1">
    <location>
        <begin position="6"/>
        <end position="28"/>
    </location>
</feature>
<sequence>MDASLMKLVLFMVLLITFVLAVVFWVYWKMVAFEKLEEQKKIIACKRWRAVSSSGVTTAGIFCYCGHCDG</sequence>
<keyword evidence="1" id="KW-1133">Transmembrane helix</keyword>
<gene>
    <name evidence="2" type="primary">191</name>
</gene>
<dbReference type="RefSeq" id="YP_009217270.1">
    <property type="nucleotide sequence ID" value="NC_028999.1"/>
</dbReference>
<name>F8SK60_BPPA3</name>
<reference evidence="2 3" key="1">
    <citation type="journal article" date="2011" name="Microbiology">
        <title>The Pseudomonas aeruginosa generalized transducing phage phiPA3 is a new member of the phiKZ-like group of 'jumbo' phages, and infects model laboratory strains and clinical isolates from cystic fibrosis patients.</title>
        <authorList>
            <person name="Monson R."/>
            <person name="Foulds I."/>
            <person name="Foweraker J."/>
            <person name="Welch M."/>
            <person name="Salmond G.P."/>
        </authorList>
    </citation>
    <scope>NUCLEOTIDE SEQUENCE [LARGE SCALE GENOMIC DNA]</scope>
</reference>
<proteinExistence type="predicted"/>
<organism evidence="2 3">
    <name type="scientific">Pseudomonas phage PhiPA3</name>
    <name type="common">Pseudomonas aeruginosa phage PhiPA3</name>
    <dbReference type="NCBI Taxonomy" id="998086"/>
    <lineage>
        <taxon>Viruses</taxon>
        <taxon>Duplodnaviria</taxon>
        <taxon>Heunggongvirae</taxon>
        <taxon>Uroviricota</taxon>
        <taxon>Caudoviricetes</taxon>
        <taxon>Chimalliviridae</taxon>
        <taxon>Miltoncavirus</taxon>
        <taxon>Miltoncavirus PhiPA3</taxon>
    </lineage>
</organism>
<dbReference type="EMBL" id="HQ630627">
    <property type="protein sequence ID" value="AEH03614.1"/>
    <property type="molecule type" value="Genomic_DNA"/>
</dbReference>
<accession>F8SK60</accession>
<dbReference type="GeneID" id="26643719"/>
<keyword evidence="1" id="KW-0812">Transmembrane</keyword>
<evidence type="ECO:0000256" key="1">
    <source>
        <dbReference type="SAM" id="Phobius"/>
    </source>
</evidence>